<organism evidence="1 2">
    <name type="scientific">Pelotomaculum thermopropionicum</name>
    <dbReference type="NCBI Taxonomy" id="110500"/>
    <lineage>
        <taxon>Bacteria</taxon>
        <taxon>Bacillati</taxon>
        <taxon>Bacillota</taxon>
        <taxon>Clostridia</taxon>
        <taxon>Eubacteriales</taxon>
        <taxon>Desulfotomaculaceae</taxon>
        <taxon>Pelotomaculum</taxon>
    </lineage>
</organism>
<comment type="caution">
    <text evidence="1">The sequence shown here is derived from an EMBL/GenBank/DDBJ whole genome shotgun (WGS) entry which is preliminary data.</text>
</comment>
<protein>
    <submittedName>
        <fullName evidence="1">Uncharacterized protein</fullName>
    </submittedName>
</protein>
<dbReference type="AlphaFoldDB" id="A0A124FYL7"/>
<gene>
    <name evidence="1" type="ORF">XD97_0620</name>
</gene>
<evidence type="ECO:0000313" key="2">
    <source>
        <dbReference type="Proteomes" id="UP000054705"/>
    </source>
</evidence>
<name>A0A124FYL7_9FIRM</name>
<proteinExistence type="predicted"/>
<dbReference type="EMBL" id="LGGS01000143">
    <property type="protein sequence ID" value="KUK81562.1"/>
    <property type="molecule type" value="Genomic_DNA"/>
</dbReference>
<accession>A0A124FYL7</accession>
<reference evidence="2" key="1">
    <citation type="journal article" date="2015" name="MBio">
        <title>Genome-Resolved Metagenomic Analysis Reveals Roles for Candidate Phyla and Other Microbial Community Members in Biogeochemical Transformations in Oil Reservoirs.</title>
        <authorList>
            <person name="Hu P."/>
            <person name="Tom L."/>
            <person name="Singh A."/>
            <person name="Thomas B.C."/>
            <person name="Baker B.J."/>
            <person name="Piceno Y.M."/>
            <person name="Andersen G.L."/>
            <person name="Banfield J.F."/>
        </authorList>
    </citation>
    <scope>NUCLEOTIDE SEQUENCE [LARGE SCALE GENOMIC DNA]</scope>
</reference>
<sequence length="136" mass="15606">MAQRSIVLRDIALAFLGEDIPAIGPRFKNRDIAVKTARLYLERINEIVGGAREAQVEIFLKRQPDGRYSLEVESFRQLLGKLNNLDELMLKRFRKGMKKKLFILTFFVEEAGEMECLVLTEGLGAVFYAPEAIKNW</sequence>
<evidence type="ECO:0000313" key="1">
    <source>
        <dbReference type="EMBL" id="KUK81562.1"/>
    </source>
</evidence>
<dbReference type="Proteomes" id="UP000054705">
    <property type="component" value="Unassembled WGS sequence"/>
</dbReference>